<reference evidence="2" key="1">
    <citation type="submission" date="2021-04" db="EMBL/GenBank/DDBJ databases">
        <title>Biosynthetic gene clusters of Dactylosporangioum roseum.</title>
        <authorList>
            <person name="Hartkoorn R.C."/>
            <person name="Beaudoing E."/>
            <person name="Hot D."/>
            <person name="Moureu S."/>
        </authorList>
    </citation>
    <scope>NUCLEOTIDE SEQUENCE</scope>
    <source>
        <strain evidence="2">NRRL B-16295</strain>
    </source>
</reference>
<evidence type="ECO:0000313" key="3">
    <source>
        <dbReference type="Proteomes" id="UP001058271"/>
    </source>
</evidence>
<sequence>MNAFSVLEKLATAVADPADRQLLVERLNDGDSDLLMRLNDVLGQLGSGRVWLVIDDAQDLFTASSGKWRDEALGLVLDELGSRPGHRVKVLLATEVPLPVPRKATESVTEGLPLPNFPDFLGDLAIPGAPAPRVGALAKATHRHPRTAELVLGIQAINARSAAEPLDVASDATALTKTLLLSLDESQERALRLLAVLDRPVRPAVIAHLDRSSAHQVRAVLDRLVLCRLIRRHDDHYYLPGGEAGRIAGNIPAAEIAAQRGRAAEYLENAALKREAVRLDDLEDAFHAVDLFVDANVPGRAVRLMAALEDRYLRGWGQTAALTPWLTRIAGGLPGFREQVLYVMLAGRALAQQGKLAKAIEVIDGGVMMSARPEERTTHLAFLVQLAAYYFRAGQVEKAAEQYQTLLDHSPAGHKGVSTAHLGLALCLAEAGAFTAADQHLDAAESDVQSADPNVALPLLYLRALINFERGEDGLTVVQLKQTRERAEKLNKRVVTARCDDLAAWVWLLRRDLRRAEART</sequence>
<organism evidence="2 3">
    <name type="scientific">Dactylosporangium roseum</name>
    <dbReference type="NCBI Taxonomy" id="47989"/>
    <lineage>
        <taxon>Bacteria</taxon>
        <taxon>Bacillati</taxon>
        <taxon>Actinomycetota</taxon>
        <taxon>Actinomycetes</taxon>
        <taxon>Micromonosporales</taxon>
        <taxon>Micromonosporaceae</taxon>
        <taxon>Dactylosporangium</taxon>
    </lineage>
</organism>
<dbReference type="RefSeq" id="WP_260725694.1">
    <property type="nucleotide sequence ID" value="NZ_BAAABS010000068.1"/>
</dbReference>
<dbReference type="EMBL" id="CP073721">
    <property type="protein sequence ID" value="UWZ36363.1"/>
    <property type="molecule type" value="Genomic_DNA"/>
</dbReference>
<keyword evidence="3" id="KW-1185">Reference proteome</keyword>
<dbReference type="PROSITE" id="PS50005">
    <property type="entry name" value="TPR"/>
    <property type="match status" value="1"/>
</dbReference>
<protein>
    <recommendedName>
        <fullName evidence="4">MalT-like TPR region domain-containing protein</fullName>
    </recommendedName>
</protein>
<keyword evidence="1" id="KW-0802">TPR repeat</keyword>
<proteinExistence type="predicted"/>
<evidence type="ECO:0008006" key="4">
    <source>
        <dbReference type="Google" id="ProtNLM"/>
    </source>
</evidence>
<dbReference type="Gene3D" id="1.25.40.10">
    <property type="entry name" value="Tetratricopeptide repeat domain"/>
    <property type="match status" value="1"/>
</dbReference>
<name>A0ABY5Z6K9_9ACTN</name>
<dbReference type="SUPFAM" id="SSF48452">
    <property type="entry name" value="TPR-like"/>
    <property type="match status" value="1"/>
</dbReference>
<accession>A0ABY5Z6K9</accession>
<evidence type="ECO:0000313" key="2">
    <source>
        <dbReference type="EMBL" id="UWZ36363.1"/>
    </source>
</evidence>
<gene>
    <name evidence="2" type="ORF">Drose_35910</name>
</gene>
<dbReference type="InterPro" id="IPR011990">
    <property type="entry name" value="TPR-like_helical_dom_sf"/>
</dbReference>
<evidence type="ECO:0000256" key="1">
    <source>
        <dbReference type="PROSITE-ProRule" id="PRU00339"/>
    </source>
</evidence>
<dbReference type="InterPro" id="IPR019734">
    <property type="entry name" value="TPR_rpt"/>
</dbReference>
<feature type="repeat" description="TPR" evidence="1">
    <location>
        <begin position="380"/>
        <end position="413"/>
    </location>
</feature>
<dbReference type="Proteomes" id="UP001058271">
    <property type="component" value="Chromosome"/>
</dbReference>